<evidence type="ECO:0000259" key="3">
    <source>
        <dbReference type="PROSITE" id="PS50887"/>
    </source>
</evidence>
<dbReference type="GO" id="GO:0003824">
    <property type="term" value="F:catalytic activity"/>
    <property type="evidence" value="ECO:0007669"/>
    <property type="project" value="UniProtKB-ARBA"/>
</dbReference>
<evidence type="ECO:0000313" key="4">
    <source>
        <dbReference type="EMBL" id="PNL62803.1"/>
    </source>
</evidence>
<dbReference type="Gene3D" id="3.20.20.450">
    <property type="entry name" value="EAL domain"/>
    <property type="match status" value="1"/>
</dbReference>
<dbReference type="SUPFAM" id="SSF55073">
    <property type="entry name" value="Nucleotide cyclase"/>
    <property type="match status" value="1"/>
</dbReference>
<reference evidence="4" key="1">
    <citation type="submission" date="2017-12" db="EMBL/GenBank/DDBJ databases">
        <title>FDA dAtabase for Regulatory Grade micrObial Sequences (FDA-ARGOS): Supporting development and validation of Infectious Disease Dx tests.</title>
        <authorList>
            <person name="Kerrigan L."/>
            <person name="Tallon L.J."/>
            <person name="Sadzewicz L."/>
            <person name="Sengamalay N."/>
            <person name="Ott S."/>
            <person name="Godinez A."/>
            <person name="Nagaraj S."/>
            <person name="Vavikolanu K."/>
            <person name="Vyas G."/>
            <person name="Nadendla S."/>
            <person name="Aluvathingal J."/>
            <person name="Sichtig H."/>
        </authorList>
    </citation>
    <scope>NUCLEOTIDE SEQUENCE [LARGE SCALE GENOMIC DNA]</scope>
    <source>
        <strain evidence="4">FDAARGOS_200</strain>
    </source>
</reference>
<dbReference type="PROSITE" id="PS50883">
    <property type="entry name" value="EAL"/>
    <property type="match status" value="1"/>
</dbReference>
<evidence type="ECO:0000256" key="1">
    <source>
        <dbReference type="ARBA" id="ARBA00001946"/>
    </source>
</evidence>
<dbReference type="AlphaFoldDB" id="A0AAX0WWQ5"/>
<organism evidence="4 5">
    <name type="scientific">Legionella anisa</name>
    <dbReference type="NCBI Taxonomy" id="28082"/>
    <lineage>
        <taxon>Bacteria</taxon>
        <taxon>Pseudomonadati</taxon>
        <taxon>Pseudomonadota</taxon>
        <taxon>Gammaproteobacteria</taxon>
        <taxon>Legionellales</taxon>
        <taxon>Legionellaceae</taxon>
        <taxon>Legionella</taxon>
    </lineage>
</organism>
<feature type="domain" description="EAL" evidence="2">
    <location>
        <begin position="198"/>
        <end position="448"/>
    </location>
</feature>
<name>A0AAX0WWQ5_9GAMM</name>
<dbReference type="CDD" id="cd01949">
    <property type="entry name" value="GGDEF"/>
    <property type="match status" value="1"/>
</dbReference>
<dbReference type="InterPro" id="IPR035919">
    <property type="entry name" value="EAL_sf"/>
</dbReference>
<dbReference type="InterPro" id="IPR052155">
    <property type="entry name" value="Biofilm_reg_signaling"/>
</dbReference>
<dbReference type="Proteomes" id="UP000192511">
    <property type="component" value="Unassembled WGS sequence"/>
</dbReference>
<dbReference type="EMBL" id="NBTX02000004">
    <property type="protein sequence ID" value="PNL62803.1"/>
    <property type="molecule type" value="Genomic_DNA"/>
</dbReference>
<evidence type="ECO:0000259" key="2">
    <source>
        <dbReference type="PROSITE" id="PS50883"/>
    </source>
</evidence>
<dbReference type="InterPro" id="IPR029787">
    <property type="entry name" value="Nucleotide_cyclase"/>
</dbReference>
<dbReference type="SMART" id="SM00267">
    <property type="entry name" value="GGDEF"/>
    <property type="match status" value="1"/>
</dbReference>
<dbReference type="InterPro" id="IPR043128">
    <property type="entry name" value="Rev_trsase/Diguanyl_cyclase"/>
</dbReference>
<dbReference type="Pfam" id="PF00563">
    <property type="entry name" value="EAL"/>
    <property type="match status" value="1"/>
</dbReference>
<comment type="cofactor">
    <cofactor evidence="1">
        <name>Mg(2+)</name>
        <dbReference type="ChEBI" id="CHEBI:18420"/>
    </cofactor>
</comment>
<dbReference type="CDD" id="cd01948">
    <property type="entry name" value="EAL"/>
    <property type="match status" value="1"/>
</dbReference>
<gene>
    <name evidence="4" type="ORF">A6J39_017200</name>
</gene>
<dbReference type="Pfam" id="PF00990">
    <property type="entry name" value="GGDEF"/>
    <property type="match status" value="1"/>
</dbReference>
<dbReference type="InterPro" id="IPR000160">
    <property type="entry name" value="GGDEF_dom"/>
</dbReference>
<proteinExistence type="predicted"/>
<accession>A0AAX0WWQ5</accession>
<dbReference type="PANTHER" id="PTHR44757">
    <property type="entry name" value="DIGUANYLATE CYCLASE DGCP"/>
    <property type="match status" value="1"/>
</dbReference>
<dbReference type="InterPro" id="IPR001633">
    <property type="entry name" value="EAL_dom"/>
</dbReference>
<dbReference type="PROSITE" id="PS50887">
    <property type="entry name" value="GGDEF"/>
    <property type="match status" value="1"/>
</dbReference>
<keyword evidence="5" id="KW-1185">Reference proteome</keyword>
<evidence type="ECO:0000313" key="5">
    <source>
        <dbReference type="Proteomes" id="UP000192511"/>
    </source>
</evidence>
<dbReference type="GeneID" id="98064784"/>
<dbReference type="Gene3D" id="3.30.70.270">
    <property type="match status" value="1"/>
</dbReference>
<dbReference type="FunFam" id="3.30.70.270:FF:000001">
    <property type="entry name" value="Diguanylate cyclase domain protein"/>
    <property type="match status" value="1"/>
</dbReference>
<protein>
    <submittedName>
        <fullName evidence="4">Bifunctional diguanylate cyclase/phosphodiesterase</fullName>
    </submittedName>
</protein>
<sequence>MFDNVGQQIGGFIKRKSLEGNLLYLSEHDILTGLANRKYFSNSLNSEVVRCKSQKLHLALLFIDLDFFKKINDSFGHETGDMLLKEFARRISRAVRKTDIVARFGGDEFIILLTNLTQIDIVENIAFKILNLISKPFHIASYEFFITASIGISIYPKDSTNPAVLLRKADQAMYYAKNSGRNNFKFSYGMRSEFTKKKYILESELHYAIEKKEMVLHYQPIIDTSSSNTIGVEALIRWRHSSGMISPADFIPIAIESNYIIELGKWIIKTACTEFVNLHAKNLKSVSVNIASPQLNENLVHSVEKIIHETKIRPDQLVLELTEQVFISNTETNIKLVRELKALGVKIAIDDFGTGYSSFAYIKSFNIDIIKIDQSFIKDLPSDPNSMAIVNAILAMAKAMNIKVIAEGVESKEHYRYLVEHGCHFIQGFYISKALPIEELSKFLTKKITS</sequence>
<dbReference type="SUPFAM" id="SSF141868">
    <property type="entry name" value="EAL domain-like"/>
    <property type="match status" value="1"/>
</dbReference>
<dbReference type="NCBIfam" id="TIGR00254">
    <property type="entry name" value="GGDEF"/>
    <property type="match status" value="1"/>
</dbReference>
<dbReference type="PANTHER" id="PTHR44757:SF2">
    <property type="entry name" value="BIOFILM ARCHITECTURE MAINTENANCE PROTEIN MBAA"/>
    <property type="match status" value="1"/>
</dbReference>
<dbReference type="SMART" id="SM00052">
    <property type="entry name" value="EAL"/>
    <property type="match status" value="1"/>
</dbReference>
<dbReference type="RefSeq" id="WP_019234732.1">
    <property type="nucleotide sequence ID" value="NZ_CAAAHR010000120.1"/>
</dbReference>
<comment type="caution">
    <text evidence="4">The sequence shown here is derived from an EMBL/GenBank/DDBJ whole genome shotgun (WGS) entry which is preliminary data.</text>
</comment>
<feature type="domain" description="GGDEF" evidence="3">
    <location>
        <begin position="56"/>
        <end position="189"/>
    </location>
</feature>